<proteinExistence type="predicted"/>
<reference evidence="2" key="1">
    <citation type="submission" date="2014-09" db="EMBL/GenBank/DDBJ databases">
        <authorList>
            <person name="Magalhaes I.L.F."/>
            <person name="Oliveira U."/>
            <person name="Santos F.R."/>
            <person name="Vidigal T.H.D.A."/>
            <person name="Brescovit A.D."/>
            <person name="Santos A.J."/>
        </authorList>
    </citation>
    <scope>NUCLEOTIDE SEQUENCE</scope>
    <source>
        <tissue evidence="2">Shoot tissue taken approximately 20 cm above the soil surface</tissue>
    </source>
</reference>
<feature type="signal peptide" evidence="1">
    <location>
        <begin position="1"/>
        <end position="18"/>
    </location>
</feature>
<evidence type="ECO:0000313" key="2">
    <source>
        <dbReference type="EMBL" id="JAD26894.1"/>
    </source>
</evidence>
<evidence type="ECO:0000256" key="1">
    <source>
        <dbReference type="SAM" id="SignalP"/>
    </source>
</evidence>
<organism evidence="2">
    <name type="scientific">Arundo donax</name>
    <name type="common">Giant reed</name>
    <name type="synonym">Donax arundinaceus</name>
    <dbReference type="NCBI Taxonomy" id="35708"/>
    <lineage>
        <taxon>Eukaryota</taxon>
        <taxon>Viridiplantae</taxon>
        <taxon>Streptophyta</taxon>
        <taxon>Embryophyta</taxon>
        <taxon>Tracheophyta</taxon>
        <taxon>Spermatophyta</taxon>
        <taxon>Magnoliopsida</taxon>
        <taxon>Liliopsida</taxon>
        <taxon>Poales</taxon>
        <taxon>Poaceae</taxon>
        <taxon>PACMAD clade</taxon>
        <taxon>Arundinoideae</taxon>
        <taxon>Arundineae</taxon>
        <taxon>Arundo</taxon>
    </lineage>
</organism>
<name>A0A0A8YJU6_ARUDO</name>
<keyword evidence="1" id="KW-0732">Signal</keyword>
<dbReference type="AlphaFoldDB" id="A0A0A8YJU6"/>
<protein>
    <recommendedName>
        <fullName evidence="3">Secreted protein</fullName>
    </recommendedName>
</protein>
<feature type="chain" id="PRO_5002061847" description="Secreted protein" evidence="1">
    <location>
        <begin position="19"/>
        <end position="96"/>
    </location>
</feature>
<accession>A0A0A8YJU6</accession>
<sequence length="96" mass="10883">MLVRGSILIMTRDLISLGELFVMLVCMPTWEELGAGEMTLNPLHTHLFFFSVAASLGKDAREKTKVFLSARKRCQRLQRLCVVFVHNLSDILLSMS</sequence>
<evidence type="ECO:0008006" key="3">
    <source>
        <dbReference type="Google" id="ProtNLM"/>
    </source>
</evidence>
<reference evidence="2" key="2">
    <citation type="journal article" date="2015" name="Data Brief">
        <title>Shoot transcriptome of the giant reed, Arundo donax.</title>
        <authorList>
            <person name="Barrero R.A."/>
            <person name="Guerrero F.D."/>
            <person name="Moolhuijzen P."/>
            <person name="Goolsby J.A."/>
            <person name="Tidwell J."/>
            <person name="Bellgard S.E."/>
            <person name="Bellgard M.I."/>
        </authorList>
    </citation>
    <scope>NUCLEOTIDE SEQUENCE</scope>
    <source>
        <tissue evidence="2">Shoot tissue taken approximately 20 cm above the soil surface</tissue>
    </source>
</reference>
<dbReference type="EMBL" id="GBRH01271001">
    <property type="protein sequence ID" value="JAD26894.1"/>
    <property type="molecule type" value="Transcribed_RNA"/>
</dbReference>